<feature type="transmembrane region" description="Helical" evidence="7">
    <location>
        <begin position="287"/>
        <end position="306"/>
    </location>
</feature>
<reference evidence="8" key="1">
    <citation type="journal article" date="2021" name="bioRxiv">
        <title>Unraveling nitrogen, sulfur and carbon metabolic pathways and microbial community transcriptional responses to substrate deprivation and toxicity stresses in a bioreactor mimicking anoxic brackish coastal sediment conditions.</title>
        <authorList>
            <person name="Martins P.D."/>
            <person name="Echeveste M.J."/>
            <person name="Arshad A."/>
            <person name="Kurth J."/>
            <person name="Ouboter H."/>
            <person name="Jetten M.S.M."/>
            <person name="Welte C.U."/>
        </authorList>
    </citation>
    <scope>NUCLEOTIDE SEQUENCE</scope>
    <source>
        <strain evidence="8">MAG_39</strain>
    </source>
</reference>
<keyword evidence="5 7" id="KW-1133">Transmembrane helix</keyword>
<evidence type="ECO:0000256" key="3">
    <source>
        <dbReference type="ARBA" id="ARBA00022475"/>
    </source>
</evidence>
<dbReference type="Proteomes" id="UP000705867">
    <property type="component" value="Unassembled WGS sequence"/>
</dbReference>
<feature type="transmembrane region" description="Helical" evidence="7">
    <location>
        <begin position="111"/>
        <end position="135"/>
    </location>
</feature>
<protein>
    <submittedName>
        <fullName evidence="8">Lipopolysaccharide biosynthesis protein</fullName>
    </submittedName>
</protein>
<evidence type="ECO:0000256" key="7">
    <source>
        <dbReference type="SAM" id="Phobius"/>
    </source>
</evidence>
<organism evidence="8 9">
    <name type="scientific">Candidatus Nitrobium versatile</name>
    <dbReference type="NCBI Taxonomy" id="2884831"/>
    <lineage>
        <taxon>Bacteria</taxon>
        <taxon>Pseudomonadati</taxon>
        <taxon>Nitrospirota</taxon>
        <taxon>Nitrospiria</taxon>
        <taxon>Nitrospirales</taxon>
        <taxon>Nitrospiraceae</taxon>
        <taxon>Candidatus Nitrobium</taxon>
    </lineage>
</organism>
<comment type="subcellular location">
    <subcellularLocation>
        <location evidence="1">Cell membrane</location>
        <topology evidence="1">Multi-pass membrane protein</topology>
    </subcellularLocation>
</comment>
<keyword evidence="6 7" id="KW-0472">Membrane</keyword>
<evidence type="ECO:0000313" key="9">
    <source>
        <dbReference type="Proteomes" id="UP000705867"/>
    </source>
</evidence>
<evidence type="ECO:0000256" key="5">
    <source>
        <dbReference type="ARBA" id="ARBA00022989"/>
    </source>
</evidence>
<feature type="transmembrane region" description="Helical" evidence="7">
    <location>
        <begin position="377"/>
        <end position="398"/>
    </location>
</feature>
<dbReference type="Pfam" id="PF13440">
    <property type="entry name" value="Polysacc_synt_3"/>
    <property type="match status" value="1"/>
</dbReference>
<proteinExistence type="inferred from homology"/>
<evidence type="ECO:0000256" key="4">
    <source>
        <dbReference type="ARBA" id="ARBA00022692"/>
    </source>
</evidence>
<sequence length="482" mass="53702">MSFVRKTAKNGLWFAGSRFATQLATWFFTLYIARLLSPEDYGLMAMAAFLTAYLEEFSELGLGSAIIQREKLSPEELSGVFSFSLLVGGGLAVSSFFLAYPTAWVFNEPRIIPVTRLISLLFLIGALGIVPYNLLMREGRFKTIGGINFISSLSSSCAMVLMAMNGFGVFTLIGGTLILRSVKTLLVILAAKWRPRTLFRFSGAKPFLTFGIHIALSSSLFRLFQTMDKFVVGKMFTPQLLGYYSFAMELAGVPTEKIVSAIQQVSFPVLSRFQGDKEKMQELYLKIIKYIALIVTPLFVGGIFLADRIIPALLGPKWSALIPLFRLFCITHFVISLTTINGIFHTAQGRPHWVLRFTFLNAAVMTLSLFLAGTQGFSYLAVPWITLCPALYIGWTAVTLRKLDISVGRYMKNLIFPLLATACMVAGIKSMQLFLSTGLAPSFGPLPLLLVRDVCTGMLFYSAYLFLFERKTLLEIWTLRKN</sequence>
<dbReference type="InterPro" id="IPR050833">
    <property type="entry name" value="Poly_Biosynth_Transport"/>
</dbReference>
<dbReference type="CDD" id="cd13127">
    <property type="entry name" value="MATE_tuaB_like"/>
    <property type="match status" value="1"/>
</dbReference>
<feature type="transmembrane region" description="Helical" evidence="7">
    <location>
        <begin position="353"/>
        <end position="371"/>
    </location>
</feature>
<evidence type="ECO:0000256" key="1">
    <source>
        <dbReference type="ARBA" id="ARBA00004651"/>
    </source>
</evidence>
<feature type="transmembrane region" description="Helical" evidence="7">
    <location>
        <begin position="318"/>
        <end position="341"/>
    </location>
</feature>
<evidence type="ECO:0000256" key="2">
    <source>
        <dbReference type="ARBA" id="ARBA00007430"/>
    </source>
</evidence>
<accession>A0A953M0F3</accession>
<feature type="transmembrane region" description="Helical" evidence="7">
    <location>
        <begin position="448"/>
        <end position="467"/>
    </location>
</feature>
<keyword evidence="3" id="KW-1003">Cell membrane</keyword>
<gene>
    <name evidence="8" type="ORF">K8I29_02735</name>
</gene>
<dbReference type="AlphaFoldDB" id="A0A953M0F3"/>
<dbReference type="EMBL" id="JAIOIV010000018">
    <property type="protein sequence ID" value="MBZ0155115.1"/>
    <property type="molecule type" value="Genomic_DNA"/>
</dbReference>
<dbReference type="GO" id="GO:0005886">
    <property type="term" value="C:plasma membrane"/>
    <property type="evidence" value="ECO:0007669"/>
    <property type="project" value="UniProtKB-SubCell"/>
</dbReference>
<comment type="caution">
    <text evidence="8">The sequence shown here is derived from an EMBL/GenBank/DDBJ whole genome shotgun (WGS) entry which is preliminary data.</text>
</comment>
<evidence type="ECO:0000256" key="6">
    <source>
        <dbReference type="ARBA" id="ARBA00023136"/>
    </source>
</evidence>
<comment type="similarity">
    <text evidence="2">Belongs to the polysaccharide synthase family.</text>
</comment>
<feature type="transmembrane region" description="Helical" evidence="7">
    <location>
        <begin position="79"/>
        <end position="99"/>
    </location>
</feature>
<dbReference type="PANTHER" id="PTHR30250:SF10">
    <property type="entry name" value="LIPOPOLYSACCHARIDE BIOSYNTHESIS PROTEIN WZXC"/>
    <property type="match status" value="1"/>
</dbReference>
<feature type="transmembrane region" description="Helical" evidence="7">
    <location>
        <begin position="410"/>
        <end position="428"/>
    </location>
</feature>
<evidence type="ECO:0000313" key="8">
    <source>
        <dbReference type="EMBL" id="MBZ0155115.1"/>
    </source>
</evidence>
<name>A0A953M0F3_9BACT</name>
<reference evidence="8" key="2">
    <citation type="submission" date="2021-08" db="EMBL/GenBank/DDBJ databases">
        <authorList>
            <person name="Dalcin Martins P."/>
        </authorList>
    </citation>
    <scope>NUCLEOTIDE SEQUENCE</scope>
    <source>
        <strain evidence="8">MAG_39</strain>
    </source>
</reference>
<dbReference type="PANTHER" id="PTHR30250">
    <property type="entry name" value="PST FAMILY PREDICTED COLANIC ACID TRANSPORTER"/>
    <property type="match status" value="1"/>
</dbReference>
<keyword evidence="4 7" id="KW-0812">Transmembrane</keyword>